<dbReference type="PANTHER" id="PTHR20889">
    <property type="entry name" value="PHOSPHATASE, ORPHAN 1, 2"/>
    <property type="match status" value="1"/>
</dbReference>
<dbReference type="Pfam" id="PF06888">
    <property type="entry name" value="Put_Phosphatase"/>
    <property type="match status" value="1"/>
</dbReference>
<dbReference type="AlphaFoldDB" id="A0A8K1FNF3"/>
<evidence type="ECO:0000256" key="1">
    <source>
        <dbReference type="ARBA" id="ARBA00001946"/>
    </source>
</evidence>
<evidence type="ECO:0000256" key="3">
    <source>
        <dbReference type="ARBA" id="ARBA00022801"/>
    </source>
</evidence>
<protein>
    <recommendedName>
        <fullName evidence="10">Pyridoxal phosphate phosphatase</fullName>
    </recommendedName>
</protein>
<dbReference type="InterPro" id="IPR006384">
    <property type="entry name" value="HAD_hydro_PyrdxlP_Pase-like"/>
</dbReference>
<dbReference type="Gene3D" id="3.40.50.1000">
    <property type="entry name" value="HAD superfamily/HAD-like"/>
    <property type="match status" value="1"/>
</dbReference>
<keyword evidence="2 7" id="KW-0479">Metal-binding</keyword>
<evidence type="ECO:0000256" key="2">
    <source>
        <dbReference type="ARBA" id="ARBA00022723"/>
    </source>
</evidence>
<dbReference type="InterPro" id="IPR023214">
    <property type="entry name" value="HAD_sf"/>
</dbReference>
<gene>
    <name evidence="8" type="ORF">Poli38472_003572</name>
</gene>
<dbReference type="Proteomes" id="UP000794436">
    <property type="component" value="Unassembled WGS sequence"/>
</dbReference>
<evidence type="ECO:0000256" key="4">
    <source>
        <dbReference type="ARBA" id="ARBA00022842"/>
    </source>
</evidence>
<feature type="binding site" evidence="6">
    <location>
        <position position="104"/>
    </location>
    <ligand>
        <name>substrate</name>
    </ligand>
</feature>
<feature type="active site" description="Nucleophile" evidence="5">
    <location>
        <position position="12"/>
    </location>
</feature>
<dbReference type="NCBIfam" id="TIGR01488">
    <property type="entry name" value="HAD-SF-IB"/>
    <property type="match status" value="1"/>
</dbReference>
<evidence type="ECO:0000256" key="5">
    <source>
        <dbReference type="PIRSR" id="PIRSR031051-1"/>
    </source>
</evidence>
<sequence>MSASPSTLIIFDYDLSLVNDDSDQFIYKQLCPELLMDIFKRMKQDSKYIPKVDDVLEELHERRPELTENEIRQALAEIPVLPRMLDAVRRAVDRHGASVKIISDANTVYIQSMLDHHQLNSHITEVYTNPSAFDTDKPRLLYQSYHPEHEKPHGCEHCPTNMCKGRILDDLRNNSPVDRIIYVGDGKGDFCPALRLTSRDTILARANDEDGKSYGLLERLVEYSGQVQAQVVTWRTGEDVYEYFERALTSTTEYS</sequence>
<dbReference type="PANTHER" id="PTHR20889:SF12">
    <property type="entry name" value="LP01149P"/>
    <property type="match status" value="1"/>
</dbReference>
<evidence type="ECO:0000313" key="8">
    <source>
        <dbReference type="EMBL" id="TMW65807.1"/>
    </source>
</evidence>
<feature type="binding site" evidence="6">
    <location>
        <position position="23"/>
    </location>
    <ligand>
        <name>substrate</name>
    </ligand>
</feature>
<dbReference type="InterPro" id="IPR036412">
    <property type="entry name" value="HAD-like_sf"/>
</dbReference>
<feature type="active site" description="Proton donor" evidence="5">
    <location>
        <position position="14"/>
    </location>
</feature>
<evidence type="ECO:0000256" key="7">
    <source>
        <dbReference type="PIRSR" id="PIRSR031051-3"/>
    </source>
</evidence>
<feature type="binding site" evidence="7">
    <location>
        <position position="12"/>
    </location>
    <ligand>
        <name>Mg(2+)</name>
        <dbReference type="ChEBI" id="CHEBI:18420"/>
    </ligand>
</feature>
<accession>A0A8K1FNF3</accession>
<dbReference type="EMBL" id="SPLM01000036">
    <property type="protein sequence ID" value="TMW65807.1"/>
    <property type="molecule type" value="Genomic_DNA"/>
</dbReference>
<proteinExistence type="predicted"/>
<evidence type="ECO:0000256" key="6">
    <source>
        <dbReference type="PIRSR" id="PIRSR031051-2"/>
    </source>
</evidence>
<name>A0A8K1FNF3_PYTOL</name>
<dbReference type="InterPro" id="IPR016965">
    <property type="entry name" value="Pase_PHOSPHO-typ"/>
</dbReference>
<dbReference type="NCBIfam" id="TIGR01489">
    <property type="entry name" value="DKMTPPase-SF"/>
    <property type="match status" value="1"/>
</dbReference>
<dbReference type="GO" id="GO:0016791">
    <property type="term" value="F:phosphatase activity"/>
    <property type="evidence" value="ECO:0007669"/>
    <property type="project" value="InterPro"/>
</dbReference>
<comment type="cofactor">
    <cofactor evidence="1 7">
        <name>Mg(2+)</name>
        <dbReference type="ChEBI" id="CHEBI:18420"/>
    </cofactor>
</comment>
<comment type="caution">
    <text evidence="8">The sequence shown here is derived from an EMBL/GenBank/DDBJ whole genome shotgun (WGS) entry which is preliminary data.</text>
</comment>
<dbReference type="SUPFAM" id="SSF56784">
    <property type="entry name" value="HAD-like"/>
    <property type="match status" value="1"/>
</dbReference>
<feature type="binding site" evidence="7">
    <location>
        <position position="14"/>
    </location>
    <ligand>
        <name>Mg(2+)</name>
        <dbReference type="ChEBI" id="CHEBI:18420"/>
    </ligand>
</feature>
<feature type="binding site" evidence="7">
    <location>
        <position position="185"/>
    </location>
    <ligand>
        <name>Mg(2+)</name>
        <dbReference type="ChEBI" id="CHEBI:18420"/>
    </ligand>
</feature>
<dbReference type="GO" id="GO:0046872">
    <property type="term" value="F:metal ion binding"/>
    <property type="evidence" value="ECO:0007669"/>
    <property type="project" value="UniProtKB-KW"/>
</dbReference>
<dbReference type="PIRSF" id="PIRSF031051">
    <property type="entry name" value="PyrdxlP_Pase_PHOSPHO2"/>
    <property type="match status" value="1"/>
</dbReference>
<dbReference type="OrthoDB" id="10267182at2759"/>
<reference evidence="8" key="1">
    <citation type="submission" date="2019-03" db="EMBL/GenBank/DDBJ databases">
        <title>Long read genome sequence of the mycoparasitic Pythium oligandrum ATCC 38472 isolated from sugarbeet rhizosphere.</title>
        <authorList>
            <person name="Gaulin E."/>
        </authorList>
    </citation>
    <scope>NUCLEOTIDE SEQUENCE</scope>
    <source>
        <strain evidence="8">ATCC 38472_TT</strain>
    </source>
</reference>
<keyword evidence="3" id="KW-0378">Hydrolase</keyword>
<evidence type="ECO:0000313" key="9">
    <source>
        <dbReference type="Proteomes" id="UP000794436"/>
    </source>
</evidence>
<keyword evidence="9" id="KW-1185">Reference proteome</keyword>
<evidence type="ECO:0008006" key="10">
    <source>
        <dbReference type="Google" id="ProtNLM"/>
    </source>
</evidence>
<keyword evidence="4 7" id="KW-0460">Magnesium</keyword>
<organism evidence="8 9">
    <name type="scientific">Pythium oligandrum</name>
    <name type="common">Mycoparasitic fungus</name>
    <dbReference type="NCBI Taxonomy" id="41045"/>
    <lineage>
        <taxon>Eukaryota</taxon>
        <taxon>Sar</taxon>
        <taxon>Stramenopiles</taxon>
        <taxon>Oomycota</taxon>
        <taxon>Peronosporomycetes</taxon>
        <taxon>Pythiales</taxon>
        <taxon>Pythiaceae</taxon>
        <taxon>Pythium</taxon>
    </lineage>
</organism>